<name>I3SBS1_LOTJA</name>
<evidence type="ECO:0000256" key="1">
    <source>
        <dbReference type="SAM" id="MobiDB-lite"/>
    </source>
</evidence>
<accession>I3SBS1</accession>
<reference evidence="2" key="1">
    <citation type="submission" date="2012-05" db="EMBL/GenBank/DDBJ databases">
        <authorList>
            <person name="Krishnakumar V."/>
            <person name="Cheung F."/>
            <person name="Xiao Y."/>
            <person name="Chan A."/>
            <person name="Moskal W.A."/>
            <person name="Town C.D."/>
        </authorList>
    </citation>
    <scope>NUCLEOTIDE SEQUENCE</scope>
</reference>
<dbReference type="EMBL" id="BT137918">
    <property type="protein sequence ID" value="AFK37713.1"/>
    <property type="molecule type" value="mRNA"/>
</dbReference>
<sequence length="104" mass="10984">MAACKSGFKLHLAGGQPVAELFFSCSLRLDALDDLRTPESLSVNIESPNPIGMESNHPDSDSGSSVARLADFGLMDIAFPVEEPLDPPLLPLSGVVFPLPTSAF</sequence>
<proteinExistence type="evidence at transcript level"/>
<feature type="region of interest" description="Disordered" evidence="1">
    <location>
        <begin position="43"/>
        <end position="64"/>
    </location>
</feature>
<dbReference type="AlphaFoldDB" id="I3SBS1"/>
<evidence type="ECO:0000313" key="2">
    <source>
        <dbReference type="EMBL" id="AFK37713.1"/>
    </source>
</evidence>
<organism evidence="2">
    <name type="scientific">Lotus japonicus</name>
    <name type="common">Lotus corniculatus var. japonicus</name>
    <dbReference type="NCBI Taxonomy" id="34305"/>
    <lineage>
        <taxon>Eukaryota</taxon>
        <taxon>Viridiplantae</taxon>
        <taxon>Streptophyta</taxon>
        <taxon>Embryophyta</taxon>
        <taxon>Tracheophyta</taxon>
        <taxon>Spermatophyta</taxon>
        <taxon>Magnoliopsida</taxon>
        <taxon>eudicotyledons</taxon>
        <taxon>Gunneridae</taxon>
        <taxon>Pentapetalae</taxon>
        <taxon>rosids</taxon>
        <taxon>fabids</taxon>
        <taxon>Fabales</taxon>
        <taxon>Fabaceae</taxon>
        <taxon>Papilionoideae</taxon>
        <taxon>50 kb inversion clade</taxon>
        <taxon>NPAAA clade</taxon>
        <taxon>Hologalegina</taxon>
        <taxon>robinioid clade</taxon>
        <taxon>Loteae</taxon>
        <taxon>Lotus</taxon>
    </lineage>
</organism>
<protein>
    <submittedName>
        <fullName evidence="2">Uncharacterized protein</fullName>
    </submittedName>
</protein>